<proteinExistence type="predicted"/>
<dbReference type="AlphaFoldDB" id="G0AIR1"/>
<dbReference type="Pfam" id="PF02413">
    <property type="entry name" value="Caudo_TAP"/>
    <property type="match status" value="1"/>
</dbReference>
<evidence type="ECO:0008006" key="4">
    <source>
        <dbReference type="Google" id="ProtNLM"/>
    </source>
</evidence>
<name>G0AIR1_COLFT</name>
<reference evidence="2 3" key="5">
    <citation type="journal article" date="2011" name="ISME J.">
        <title>Dual transcriptional profiling of a bacterial/fungal confrontation: Collimonas fungivorans versus Aspergillus niger.</title>
        <authorList>
            <person name="Mela F."/>
            <person name="Fritsche K."/>
            <person name="de Boer W."/>
            <person name="van Veen J.A."/>
            <person name="de Graaff L.H."/>
            <person name="van den Berg M."/>
            <person name="Leveau J.H."/>
        </authorList>
    </citation>
    <scope>NUCLEOTIDE SEQUENCE [LARGE SCALE GENOMIC DNA]</scope>
    <source>
        <strain evidence="2 3">Ter331</strain>
    </source>
</reference>
<feature type="coiled-coil region" evidence="1">
    <location>
        <begin position="129"/>
        <end position="156"/>
    </location>
</feature>
<accession>G0AIR1</accession>
<protein>
    <recommendedName>
        <fullName evidence="4">Virus tail fiber assembly protein lambda gpK</fullName>
    </recommendedName>
</protein>
<dbReference type="HOGENOM" id="CLU_1341359_0_0_4"/>
<dbReference type="KEGG" id="cfu:CFU_1012"/>
<evidence type="ECO:0000313" key="3">
    <source>
        <dbReference type="Proteomes" id="UP000008392"/>
    </source>
</evidence>
<dbReference type="Proteomes" id="UP000008392">
    <property type="component" value="Chromosome"/>
</dbReference>
<organism evidence="2 3">
    <name type="scientific">Collimonas fungivorans (strain Ter331)</name>
    <dbReference type="NCBI Taxonomy" id="1005048"/>
    <lineage>
        <taxon>Bacteria</taxon>
        <taxon>Pseudomonadati</taxon>
        <taxon>Pseudomonadota</taxon>
        <taxon>Betaproteobacteria</taxon>
        <taxon>Burkholderiales</taxon>
        <taxon>Oxalobacteraceae</taxon>
        <taxon>Collimonas</taxon>
    </lineage>
</organism>
<keyword evidence="3" id="KW-1185">Reference proteome</keyword>
<dbReference type="EMBL" id="CP002745">
    <property type="protein sequence ID" value="AEK60844.1"/>
    <property type="molecule type" value="Genomic_DNA"/>
</dbReference>
<reference evidence="2 3" key="1">
    <citation type="journal article" date="2004" name="Environ. Microbiol.">
        <title>Phylogeny-function analysis of (meta)genomic libraries: screening for expression of ribosomal RNA genes by large-insert library fluorescent in situ hybridization (LIL-FISH).</title>
        <authorList>
            <person name="Leveau J.H."/>
            <person name="Gerards S."/>
            <person name="de Boer W."/>
            <person name="van Veen J.A."/>
        </authorList>
    </citation>
    <scope>NUCLEOTIDE SEQUENCE [LARGE SCALE GENOMIC DNA]</scope>
    <source>
        <strain evidence="2 3">Ter331</strain>
    </source>
</reference>
<reference evidence="3" key="6">
    <citation type="submission" date="2011-05" db="EMBL/GenBank/DDBJ databases">
        <title>Complete sequence of Collimonas fungivorans Ter331.</title>
        <authorList>
            <person name="Leveau J.H."/>
        </authorList>
    </citation>
    <scope>NUCLEOTIDE SEQUENCE [LARGE SCALE GENOMIC DNA]</scope>
    <source>
        <strain evidence="3">Ter331</strain>
    </source>
</reference>
<keyword evidence="1" id="KW-0175">Coiled coil</keyword>
<sequence length="204" mass="22605">MATGGVMAKMKKQVVKTPASETVKDVMSETELPIIIDPAPIPAPPTIVLPESPALENPPEPANPFAYSDIKDIVRLPMGFQCLVKFECQDSYLTFLATADDVEPHGRAIYTACESGQLGDAPHYFPTDAELLEAVQERASRELRRANSEVTKYQDRVDIDDASDVDFAMLRVWKTYRVGLNRLPEQANYPNRITWPVAPDATAL</sequence>
<evidence type="ECO:0000313" key="2">
    <source>
        <dbReference type="EMBL" id="AEK60844.1"/>
    </source>
</evidence>
<gene>
    <name evidence="2" type="ordered locus">CFU_1012</name>
</gene>
<reference evidence="2 3" key="2">
    <citation type="journal article" date="2006" name="J. Microbiol. Methods">
        <title>Genomic flank-sequencing of plasposon insertion sites for rapid identification of functional genes.</title>
        <authorList>
            <person name="Leveau J.H."/>
            <person name="Gerards S."/>
            <person name="Fritsche K."/>
            <person name="Zondag G."/>
            <person name="van Veen J.A."/>
        </authorList>
    </citation>
    <scope>NUCLEOTIDE SEQUENCE [LARGE SCALE GENOMIC DNA]</scope>
    <source>
        <strain evidence="2 3">Ter331</strain>
    </source>
</reference>
<reference evidence="2 3" key="4">
    <citation type="journal article" date="2010" name="Environ. Microbiol.">
        <title>The bacterial genus Collimonas: mycophagy, weathering and other adaptive solutions to life in oligotrophic soil environments.</title>
        <authorList>
            <person name="Leveau J.H."/>
            <person name="Uroz S."/>
            <person name="de Boer W."/>
        </authorList>
    </citation>
    <scope>NUCLEOTIDE SEQUENCE [LARGE SCALE GENOMIC DNA]</scope>
    <source>
        <strain evidence="2 3">Ter331</strain>
    </source>
</reference>
<dbReference type="InterPro" id="IPR003458">
    <property type="entry name" value="Phage_T4_Gp38_tail_assem"/>
</dbReference>
<evidence type="ECO:0000256" key="1">
    <source>
        <dbReference type="SAM" id="Coils"/>
    </source>
</evidence>
<reference evidence="2 3" key="3">
    <citation type="journal article" date="2008" name="FEMS Microbiol. Ecol.">
        <title>Identification and characterization of genes underlying chitinolysis in Collimonas fungivorans Ter331.</title>
        <authorList>
            <person name="Fritsche K."/>
            <person name="de Boer W."/>
            <person name="Gerards S."/>
            <person name="van den Berg M."/>
            <person name="van Veen J.A."/>
            <person name="Leveau J.H."/>
        </authorList>
    </citation>
    <scope>NUCLEOTIDE SEQUENCE [LARGE SCALE GENOMIC DNA]</scope>
    <source>
        <strain evidence="2 3">Ter331</strain>
    </source>
</reference>
<dbReference type="STRING" id="1005048.CFU_1012"/>